<feature type="chain" id="PRO_5024287525" evidence="1">
    <location>
        <begin position="24"/>
        <end position="1057"/>
    </location>
</feature>
<organism evidence="3 4">
    <name type="scientific">Trichuris muris</name>
    <name type="common">Mouse whipworm</name>
    <dbReference type="NCBI Taxonomy" id="70415"/>
    <lineage>
        <taxon>Eukaryota</taxon>
        <taxon>Metazoa</taxon>
        <taxon>Ecdysozoa</taxon>
        <taxon>Nematoda</taxon>
        <taxon>Enoplea</taxon>
        <taxon>Dorylaimia</taxon>
        <taxon>Trichinellida</taxon>
        <taxon>Trichuridae</taxon>
        <taxon>Trichuris</taxon>
    </lineage>
</organism>
<sequence length="1057" mass="118498">MRSGALFLIWLASIGSWIGLSASGDQDGSPWCILACHYRPNLEHNPEYHQLDVGDIPVEMCTHLIYESAVVGSDFIVKPRRAESEVYESGKRLYTWINKLKQQYASLVTLLAIDFPHSEEFHDWLAFHQSRAIIIESMISLIEPNNFDGLVLNLPYSVATPSSYLNLARELNERRRRREGNEKAIPAWIGIAVKRRHAKQYAKMFAQMAWYLDLIILSSDEINGTYTTYAVDPIRKPADVQTDDSISSAVTALINQGAPASKVIVGLSLHGHVFVLRDSQFSQVGAPATFDSPQLTSYPKICHHKASAFADRVSVAKYGLLGRGRWVSFNDEEMIQLKTEWVQERGLRGIALSLISADDAAGKCRSDRGTFPLLRTAFDHLHCLDLTLPIYEGVALPHDAGKPKDAVLTPCVRFCSVNHSRVNPLYDINPITDGSCTHVTIDVGSSGGKDDNEMDERLRLVIRTWKLKKIKTTALLLTFDGSFLSAKEHLAADMYWLERKIRVVEELGLDGITLKVNARQGSVPVEIEYLTEQLHAKLRRIRDYGNGTRKLLVVSTDVDTLYTRQVDWMKVSKYADFLNVGGTTDMMQADDFNKLIQDYRIDRRKVLLGVDTPVPLKGVGDSSSPEVADEICQRFIVNPADHGIQHGSWPTKHDTISTARQKARLATMKNFAGVSLTNLESDDPTGRCALGSSVTRLCGYDWRVQCYYSLDATGLRRFLDSRKIFKKCTHLAIFGFNLLPVGGKVVLDVSPELRTFVSDLQKLRQSSHLKVVAVVKTPKWYTDVGRPIDLKWKTETVENIARQIVQLNIDGVEFQLGPISDFGSRQDWTHLLRLLSNRLSLLSANRMCPLEMSLAAEVQVLERKDYAIVEQINDIFHHVTLLSFKHQPPKKAAIGGVSSVHPSDLMDTLAIDDVVKLTSKAGLSPMKIVLALPLFGSIYVLPEGSPFPVPKGREFRLAKHLRYYEPVRHSGMREICRGIVKNRMRKGICLDQIIAFAYVNRQLFVHESPETMLLKARYARSRGLLGVALHTINMDDDGVVCTGEPYPMLSAAAFDCK</sequence>
<dbReference type="GO" id="GO:0005975">
    <property type="term" value="P:carbohydrate metabolic process"/>
    <property type="evidence" value="ECO:0007669"/>
    <property type="project" value="InterPro"/>
</dbReference>
<dbReference type="InterPro" id="IPR050314">
    <property type="entry name" value="Glycosyl_Hydrlase_18"/>
</dbReference>
<keyword evidence="1" id="KW-0732">Signal</keyword>
<dbReference type="WBParaSite" id="TMUE_3000012150.1">
    <property type="protein sequence ID" value="TMUE_3000012150.1"/>
    <property type="gene ID" value="WBGene00291678"/>
</dbReference>
<dbReference type="SMART" id="SM00636">
    <property type="entry name" value="Glyco_18"/>
    <property type="match status" value="1"/>
</dbReference>
<reference evidence="4" key="1">
    <citation type="submission" date="2019-12" db="UniProtKB">
        <authorList>
            <consortium name="WormBaseParasite"/>
        </authorList>
    </citation>
    <scope>IDENTIFICATION</scope>
</reference>
<dbReference type="Gene3D" id="3.10.50.10">
    <property type="match status" value="2"/>
</dbReference>
<dbReference type="AlphaFoldDB" id="A0A5S6QY20"/>
<evidence type="ECO:0000313" key="4">
    <source>
        <dbReference type="WBParaSite" id="TMUE_3000012150.1"/>
    </source>
</evidence>
<evidence type="ECO:0000313" key="3">
    <source>
        <dbReference type="Proteomes" id="UP000046395"/>
    </source>
</evidence>
<proteinExistence type="predicted"/>
<dbReference type="InterPro" id="IPR001223">
    <property type="entry name" value="Glyco_hydro18_cat"/>
</dbReference>
<dbReference type="GO" id="GO:0008061">
    <property type="term" value="F:chitin binding"/>
    <property type="evidence" value="ECO:0007669"/>
    <property type="project" value="InterPro"/>
</dbReference>
<name>A0A5S6QY20_TRIMR</name>
<dbReference type="InterPro" id="IPR017853">
    <property type="entry name" value="GH"/>
</dbReference>
<dbReference type="GO" id="GO:0005576">
    <property type="term" value="C:extracellular region"/>
    <property type="evidence" value="ECO:0007669"/>
    <property type="project" value="TreeGrafter"/>
</dbReference>
<feature type="signal peptide" evidence="1">
    <location>
        <begin position="1"/>
        <end position="23"/>
    </location>
</feature>
<dbReference type="GO" id="GO:0004568">
    <property type="term" value="F:chitinase activity"/>
    <property type="evidence" value="ECO:0007669"/>
    <property type="project" value="TreeGrafter"/>
</dbReference>
<dbReference type="PROSITE" id="PS51910">
    <property type="entry name" value="GH18_2"/>
    <property type="match status" value="2"/>
</dbReference>
<dbReference type="InterPro" id="IPR029070">
    <property type="entry name" value="Chitinase_insertion_sf"/>
</dbReference>
<dbReference type="PANTHER" id="PTHR11177:SF144">
    <property type="entry name" value="CHITINASE 5"/>
    <property type="match status" value="1"/>
</dbReference>
<dbReference type="GO" id="GO:0006032">
    <property type="term" value="P:chitin catabolic process"/>
    <property type="evidence" value="ECO:0007669"/>
    <property type="project" value="TreeGrafter"/>
</dbReference>
<evidence type="ECO:0000259" key="2">
    <source>
        <dbReference type="PROSITE" id="PS51910"/>
    </source>
</evidence>
<protein>
    <submittedName>
        <fullName evidence="4">Glyco_18 domain-containing protein</fullName>
    </submittedName>
</protein>
<dbReference type="PANTHER" id="PTHR11177">
    <property type="entry name" value="CHITINASE"/>
    <property type="match status" value="1"/>
</dbReference>
<dbReference type="SUPFAM" id="SSF51445">
    <property type="entry name" value="(Trans)glycosidases"/>
    <property type="match status" value="3"/>
</dbReference>
<dbReference type="InterPro" id="IPR011583">
    <property type="entry name" value="Chitinase_II/V-like_cat"/>
</dbReference>
<feature type="domain" description="GH18" evidence="2">
    <location>
        <begin position="702"/>
        <end position="1057"/>
    </location>
</feature>
<dbReference type="STRING" id="70415.A0A5S6QY20"/>
<accession>A0A5S6QY20</accession>
<feature type="domain" description="GH18" evidence="2">
    <location>
        <begin position="32"/>
        <end position="384"/>
    </location>
</feature>
<dbReference type="Gene3D" id="3.20.20.80">
    <property type="entry name" value="Glycosidases"/>
    <property type="match status" value="3"/>
</dbReference>
<dbReference type="Pfam" id="PF00704">
    <property type="entry name" value="Glyco_hydro_18"/>
    <property type="match status" value="2"/>
</dbReference>
<evidence type="ECO:0000256" key="1">
    <source>
        <dbReference type="SAM" id="SignalP"/>
    </source>
</evidence>
<dbReference type="Proteomes" id="UP000046395">
    <property type="component" value="Unassembled WGS sequence"/>
</dbReference>
<keyword evidence="3" id="KW-1185">Reference proteome</keyword>